<dbReference type="Pfam" id="PF13177">
    <property type="entry name" value="DNA_pol3_delta2"/>
    <property type="match status" value="1"/>
</dbReference>
<dbReference type="PANTHER" id="PTHR11669">
    <property type="entry name" value="REPLICATION FACTOR C / DNA POLYMERASE III GAMMA-TAU SUBUNIT"/>
    <property type="match status" value="1"/>
</dbReference>
<dbReference type="FunFam" id="1.10.8.60:FF:000030">
    <property type="entry name" value="replication factor C subunit 3"/>
    <property type="match status" value="1"/>
</dbReference>
<accession>A0AAE1P780</accession>
<feature type="domain" description="AAA+ ATPase" evidence="11">
    <location>
        <begin position="34"/>
        <end position="190"/>
    </location>
</feature>
<reference evidence="12" key="1">
    <citation type="submission" date="2023-11" db="EMBL/GenBank/DDBJ databases">
        <title>Genome assemblies of two species of porcelain crab, Petrolisthes cinctipes and Petrolisthes manimaculis (Anomura: Porcellanidae).</title>
        <authorList>
            <person name="Angst P."/>
        </authorList>
    </citation>
    <scope>NUCLEOTIDE SEQUENCE</scope>
    <source>
        <strain evidence="12">PB745_02</strain>
        <tissue evidence="12">Gill</tissue>
    </source>
</reference>
<dbReference type="GO" id="GO:0003677">
    <property type="term" value="F:DNA binding"/>
    <property type="evidence" value="ECO:0007669"/>
    <property type="project" value="InterPro"/>
</dbReference>
<evidence type="ECO:0000256" key="6">
    <source>
        <dbReference type="ARBA" id="ARBA00062267"/>
    </source>
</evidence>
<dbReference type="FunFam" id="3.40.50.300:FF:000136">
    <property type="entry name" value="Replication factor C subunit 5"/>
    <property type="match status" value="1"/>
</dbReference>
<dbReference type="SUPFAM" id="SSF52540">
    <property type="entry name" value="P-loop containing nucleoside triphosphate hydrolases"/>
    <property type="match status" value="1"/>
</dbReference>
<dbReference type="PANTHER" id="PTHR11669:SF1">
    <property type="entry name" value="REPLICATION FACTOR C SUBUNIT 3"/>
    <property type="match status" value="1"/>
</dbReference>
<comment type="subunit">
    <text evidence="6">Subunit of the RFC complex, an heteropentameric complex consisting of a large subunit RFC1 and four small subunits RFC2, RFC3, RFC4 and RFC5; the RFC complex interacts with PCNA. Forms an heterotetrameric complex with RFC2, RFC4 and RFC5; this complex has ATPase activity but is not stimulated by PCNA. The heterotetramer of subunits RFC2, RFC3, RFC4 and RFC5 interacts with RAD17. Interacts with CNTD1; this interaction facilitates crossover formation.</text>
</comment>
<dbReference type="CDD" id="cd00009">
    <property type="entry name" value="AAA"/>
    <property type="match status" value="1"/>
</dbReference>
<name>A0AAE1P780_9EUCA</name>
<evidence type="ECO:0000256" key="4">
    <source>
        <dbReference type="ARBA" id="ARBA00023242"/>
    </source>
</evidence>
<dbReference type="InterPro" id="IPR050238">
    <property type="entry name" value="DNA_Rep/Repair_Clamp_Loader"/>
</dbReference>
<dbReference type="EMBL" id="JAWZYT010002784">
    <property type="protein sequence ID" value="KAK4302080.1"/>
    <property type="molecule type" value="Genomic_DNA"/>
</dbReference>
<dbReference type="FunFam" id="1.20.272.10:FF:000002">
    <property type="entry name" value="Replication factor C subunit 3"/>
    <property type="match status" value="1"/>
</dbReference>
<evidence type="ECO:0000256" key="10">
    <source>
        <dbReference type="ARBA" id="ARBA00080379"/>
    </source>
</evidence>
<evidence type="ECO:0000313" key="12">
    <source>
        <dbReference type="EMBL" id="KAK4302080.1"/>
    </source>
</evidence>
<comment type="function">
    <text evidence="5">Subunit of the replication factor C (RFC) complex which acts during elongation of primed DNA templates by DNA polymerases delta and epsilon, and is necessary for ATP-dependent loading of proliferating cell nuclear antigen (PCNA) onto primed DNA.</text>
</comment>
<organism evidence="12 13">
    <name type="scientific">Petrolisthes manimaculis</name>
    <dbReference type="NCBI Taxonomy" id="1843537"/>
    <lineage>
        <taxon>Eukaryota</taxon>
        <taxon>Metazoa</taxon>
        <taxon>Ecdysozoa</taxon>
        <taxon>Arthropoda</taxon>
        <taxon>Crustacea</taxon>
        <taxon>Multicrustacea</taxon>
        <taxon>Malacostraca</taxon>
        <taxon>Eumalacostraca</taxon>
        <taxon>Eucarida</taxon>
        <taxon>Decapoda</taxon>
        <taxon>Pleocyemata</taxon>
        <taxon>Anomura</taxon>
        <taxon>Galatheoidea</taxon>
        <taxon>Porcellanidae</taxon>
        <taxon>Petrolisthes</taxon>
    </lineage>
</organism>
<evidence type="ECO:0000256" key="9">
    <source>
        <dbReference type="ARBA" id="ARBA00079394"/>
    </source>
</evidence>
<protein>
    <recommendedName>
        <fullName evidence="7">Replication factor C subunit 3</fullName>
    </recommendedName>
    <alternativeName>
        <fullName evidence="9">Activator 1 38 kDa subunit</fullName>
    </alternativeName>
    <alternativeName>
        <fullName evidence="10">Activator 1 subunit 3</fullName>
    </alternativeName>
    <alternativeName>
        <fullName evidence="8">Replication factor C 38 kDa subunit</fullName>
    </alternativeName>
</protein>
<gene>
    <name evidence="12" type="ORF">Pmani_025808</name>
</gene>
<evidence type="ECO:0000256" key="5">
    <source>
        <dbReference type="ARBA" id="ARBA00058626"/>
    </source>
</evidence>
<keyword evidence="4" id="KW-0539">Nucleus</keyword>
<dbReference type="Gene3D" id="3.40.50.300">
    <property type="entry name" value="P-loop containing nucleotide triphosphate hydrolases"/>
    <property type="match status" value="1"/>
</dbReference>
<comment type="caution">
    <text evidence="12">The sequence shown here is derived from an EMBL/GenBank/DDBJ whole genome shotgun (WGS) entry which is preliminary data.</text>
</comment>
<proteinExistence type="inferred from homology"/>
<dbReference type="GO" id="GO:0005663">
    <property type="term" value="C:DNA replication factor C complex"/>
    <property type="evidence" value="ECO:0007669"/>
    <property type="project" value="TreeGrafter"/>
</dbReference>
<dbReference type="Proteomes" id="UP001292094">
    <property type="component" value="Unassembled WGS sequence"/>
</dbReference>
<evidence type="ECO:0000256" key="3">
    <source>
        <dbReference type="ARBA" id="ARBA00022705"/>
    </source>
</evidence>
<sequence>MSLWVDKHRPKELGKLDYHLEQAGHLKKLVECGDFPHLLVYGPPGAGKKTRIMCLLRELYGPGVERLRIEHQNFQTPSKKKLEIITLASNYHLEVNPSDVGFYDRVVVQELIKTCASTQQLDTTGQRHFKVVVLTEVDKLTKDAQHALRRTMEKYMATCRLVLCANSTSKVIPAIRSRCLGLRVPAPTVETIAQILQCVCKKEGLSLPSELATRIAEKSNRNLRRAILMCEACKVHQYPFSSNQEIITPDWEVFLQDTASKVVEEQSPKRLLEVRERIYELLTHCIPPEVIFKGLLREMVKFCDGEVKCEVTRLAAYHEHRLHLGSKAIYHIEAFIASFMALYKKFLEENMSKMF</sequence>
<dbReference type="AlphaFoldDB" id="A0AAE1P780"/>
<evidence type="ECO:0000256" key="8">
    <source>
        <dbReference type="ARBA" id="ARBA00076818"/>
    </source>
</evidence>
<evidence type="ECO:0000259" key="11">
    <source>
        <dbReference type="SMART" id="SM00382"/>
    </source>
</evidence>
<comment type="similarity">
    <text evidence="2">Belongs to the activator 1 small subunits family.</text>
</comment>
<evidence type="ECO:0000313" key="13">
    <source>
        <dbReference type="Proteomes" id="UP001292094"/>
    </source>
</evidence>
<evidence type="ECO:0000256" key="1">
    <source>
        <dbReference type="ARBA" id="ARBA00004123"/>
    </source>
</evidence>
<dbReference type="InterPro" id="IPR027417">
    <property type="entry name" value="P-loop_NTPase"/>
</dbReference>
<dbReference type="Pfam" id="PF21960">
    <property type="entry name" value="RCF1-5-like_lid"/>
    <property type="match status" value="1"/>
</dbReference>
<evidence type="ECO:0000256" key="7">
    <source>
        <dbReference type="ARBA" id="ARBA00070184"/>
    </source>
</evidence>
<keyword evidence="3" id="KW-0235">DNA replication</keyword>
<dbReference type="GO" id="GO:0006271">
    <property type="term" value="P:DNA strand elongation involved in DNA replication"/>
    <property type="evidence" value="ECO:0007669"/>
    <property type="project" value="UniProtKB-ARBA"/>
</dbReference>
<dbReference type="Gene3D" id="1.10.8.60">
    <property type="match status" value="1"/>
</dbReference>
<dbReference type="GO" id="GO:0003689">
    <property type="term" value="F:DNA clamp loader activity"/>
    <property type="evidence" value="ECO:0007669"/>
    <property type="project" value="TreeGrafter"/>
</dbReference>
<dbReference type="InterPro" id="IPR008921">
    <property type="entry name" value="DNA_pol3_clamp-load_cplx_C"/>
</dbReference>
<dbReference type="Gene3D" id="1.20.272.10">
    <property type="match status" value="1"/>
</dbReference>
<dbReference type="GO" id="GO:0006281">
    <property type="term" value="P:DNA repair"/>
    <property type="evidence" value="ECO:0007669"/>
    <property type="project" value="UniProtKB-ARBA"/>
</dbReference>
<dbReference type="GO" id="GO:0005634">
    <property type="term" value="C:nucleus"/>
    <property type="evidence" value="ECO:0007669"/>
    <property type="project" value="UniProtKB-SubCell"/>
</dbReference>
<dbReference type="InterPro" id="IPR003593">
    <property type="entry name" value="AAA+_ATPase"/>
</dbReference>
<dbReference type="SMART" id="SM00382">
    <property type="entry name" value="AAA"/>
    <property type="match status" value="1"/>
</dbReference>
<dbReference type="SUPFAM" id="SSF48019">
    <property type="entry name" value="post-AAA+ oligomerization domain-like"/>
    <property type="match status" value="1"/>
</dbReference>
<comment type="subcellular location">
    <subcellularLocation>
        <location evidence="1">Nucleus</location>
    </subcellularLocation>
</comment>
<dbReference type="Pfam" id="PF22534">
    <property type="entry name" value="RFC_C"/>
    <property type="match status" value="1"/>
</dbReference>
<keyword evidence="13" id="KW-1185">Reference proteome</keyword>
<evidence type="ECO:0000256" key="2">
    <source>
        <dbReference type="ARBA" id="ARBA00005378"/>
    </source>
</evidence>